<dbReference type="AlphaFoldDB" id="A0AAD2GQ21"/>
<organism evidence="2 3">
    <name type="scientific">Mycena citricolor</name>
    <dbReference type="NCBI Taxonomy" id="2018698"/>
    <lineage>
        <taxon>Eukaryota</taxon>
        <taxon>Fungi</taxon>
        <taxon>Dikarya</taxon>
        <taxon>Basidiomycota</taxon>
        <taxon>Agaricomycotina</taxon>
        <taxon>Agaricomycetes</taxon>
        <taxon>Agaricomycetidae</taxon>
        <taxon>Agaricales</taxon>
        <taxon>Marasmiineae</taxon>
        <taxon>Mycenaceae</taxon>
        <taxon>Mycena</taxon>
    </lineage>
</organism>
<gene>
    <name evidence="2" type="ORF">MYCIT1_LOCUS18</name>
</gene>
<reference evidence="2" key="1">
    <citation type="submission" date="2023-11" db="EMBL/GenBank/DDBJ databases">
        <authorList>
            <person name="De Vega J J."/>
            <person name="De Vega J J."/>
        </authorList>
    </citation>
    <scope>NUCLEOTIDE SEQUENCE</scope>
</reference>
<name>A0AAD2GQ21_9AGAR</name>
<dbReference type="EMBL" id="CAVNYO010000001">
    <property type="protein sequence ID" value="CAK5261808.1"/>
    <property type="molecule type" value="Genomic_DNA"/>
</dbReference>
<feature type="region of interest" description="Disordered" evidence="1">
    <location>
        <begin position="124"/>
        <end position="167"/>
    </location>
</feature>
<evidence type="ECO:0000256" key="1">
    <source>
        <dbReference type="SAM" id="MobiDB-lite"/>
    </source>
</evidence>
<evidence type="ECO:0000313" key="3">
    <source>
        <dbReference type="Proteomes" id="UP001295794"/>
    </source>
</evidence>
<evidence type="ECO:0000313" key="2">
    <source>
        <dbReference type="EMBL" id="CAK5261808.1"/>
    </source>
</evidence>
<sequence length="167" mass="18859">MAAAELAQRTQPNLCQRRFDRNFISRHTSPSPAMLDPPMCCYAQFCWHGCSRRARERRHLRLILVCPGRVVRSGYSQTGIKSRRAPSTPQFHFSSHLIFPSPLLQIRLWTMSFSCSSSITHLGGPENDHEADDATLHSSSNLPGSLAKFKPQPPPLSLRKMDWTDAT</sequence>
<proteinExistence type="predicted"/>
<protein>
    <submittedName>
        <fullName evidence="2">Uncharacterized protein</fullName>
    </submittedName>
</protein>
<comment type="caution">
    <text evidence="2">The sequence shown here is derived from an EMBL/GenBank/DDBJ whole genome shotgun (WGS) entry which is preliminary data.</text>
</comment>
<accession>A0AAD2GQ21</accession>
<keyword evidence="3" id="KW-1185">Reference proteome</keyword>
<dbReference type="Proteomes" id="UP001295794">
    <property type="component" value="Unassembled WGS sequence"/>
</dbReference>
<feature type="compositionally biased region" description="Basic and acidic residues" evidence="1">
    <location>
        <begin position="126"/>
        <end position="135"/>
    </location>
</feature>